<reference evidence="2" key="1">
    <citation type="journal article" date="2022" name="Mol. Ecol. Resour.">
        <title>The genomes of chicory, endive, great burdock and yacon provide insights into Asteraceae palaeo-polyploidization history and plant inulin production.</title>
        <authorList>
            <person name="Fan W."/>
            <person name="Wang S."/>
            <person name="Wang H."/>
            <person name="Wang A."/>
            <person name="Jiang F."/>
            <person name="Liu H."/>
            <person name="Zhao H."/>
            <person name="Xu D."/>
            <person name="Zhang Y."/>
        </authorList>
    </citation>
    <scope>NUCLEOTIDE SEQUENCE [LARGE SCALE GENOMIC DNA]</scope>
    <source>
        <strain evidence="2">cv. Yunnan</strain>
    </source>
</reference>
<comment type="caution">
    <text evidence="1">The sequence shown here is derived from an EMBL/GenBank/DDBJ whole genome shotgun (WGS) entry which is preliminary data.</text>
</comment>
<evidence type="ECO:0000313" key="2">
    <source>
        <dbReference type="Proteomes" id="UP001056120"/>
    </source>
</evidence>
<dbReference type="EMBL" id="CM042031">
    <property type="protein sequence ID" value="KAI3784975.1"/>
    <property type="molecule type" value="Genomic_DNA"/>
</dbReference>
<evidence type="ECO:0000313" key="1">
    <source>
        <dbReference type="EMBL" id="KAI3784975.1"/>
    </source>
</evidence>
<dbReference type="Proteomes" id="UP001056120">
    <property type="component" value="Linkage Group LG14"/>
</dbReference>
<reference evidence="1 2" key="2">
    <citation type="journal article" date="2022" name="Mol. Ecol. Resour.">
        <title>The genomes of chicory, endive, great burdock and yacon provide insights into Asteraceae paleo-polyploidization history and plant inulin production.</title>
        <authorList>
            <person name="Fan W."/>
            <person name="Wang S."/>
            <person name="Wang H."/>
            <person name="Wang A."/>
            <person name="Jiang F."/>
            <person name="Liu H."/>
            <person name="Zhao H."/>
            <person name="Xu D."/>
            <person name="Zhang Y."/>
        </authorList>
    </citation>
    <scope>NUCLEOTIDE SEQUENCE [LARGE SCALE GENOMIC DNA]</scope>
    <source>
        <strain evidence="2">cv. Yunnan</strain>
        <tissue evidence="1">Leaves</tissue>
    </source>
</reference>
<gene>
    <name evidence="1" type="ORF">L1987_44083</name>
</gene>
<proteinExistence type="predicted"/>
<sequence>MYGRVMEETDRRRQRKMKEKEILEAYLEGYYDKQEEDESSQKEKAHLERAKIQKEKGKSSERFSTRVSMQVNENIDTSGNQGSVQDEENEDVEEEFEDEDFILLEDKDVVIIQD</sequence>
<protein>
    <submittedName>
        <fullName evidence="1">Uncharacterized protein</fullName>
    </submittedName>
</protein>
<organism evidence="1 2">
    <name type="scientific">Smallanthus sonchifolius</name>
    <dbReference type="NCBI Taxonomy" id="185202"/>
    <lineage>
        <taxon>Eukaryota</taxon>
        <taxon>Viridiplantae</taxon>
        <taxon>Streptophyta</taxon>
        <taxon>Embryophyta</taxon>
        <taxon>Tracheophyta</taxon>
        <taxon>Spermatophyta</taxon>
        <taxon>Magnoliopsida</taxon>
        <taxon>eudicotyledons</taxon>
        <taxon>Gunneridae</taxon>
        <taxon>Pentapetalae</taxon>
        <taxon>asterids</taxon>
        <taxon>campanulids</taxon>
        <taxon>Asterales</taxon>
        <taxon>Asteraceae</taxon>
        <taxon>Asteroideae</taxon>
        <taxon>Heliantheae alliance</taxon>
        <taxon>Millerieae</taxon>
        <taxon>Smallanthus</taxon>
    </lineage>
</organism>
<keyword evidence="2" id="KW-1185">Reference proteome</keyword>
<accession>A0ACB9GPF3</accession>
<name>A0ACB9GPF3_9ASTR</name>